<accession>A0A1B6EKM6</accession>
<evidence type="ECO:0000256" key="2">
    <source>
        <dbReference type="SAM" id="Phobius"/>
    </source>
</evidence>
<keyword evidence="2" id="KW-0812">Transmembrane</keyword>
<reference evidence="3" key="1">
    <citation type="submission" date="2015-11" db="EMBL/GenBank/DDBJ databases">
        <title>De novo transcriptome assembly of four potential Pierce s Disease insect vectors from Arizona vineyards.</title>
        <authorList>
            <person name="Tassone E.E."/>
        </authorList>
    </citation>
    <scope>NUCLEOTIDE SEQUENCE</scope>
</reference>
<proteinExistence type="predicted"/>
<name>A0A1B6EKM6_9HEMI</name>
<feature type="compositionally biased region" description="Polar residues" evidence="1">
    <location>
        <begin position="151"/>
        <end position="168"/>
    </location>
</feature>
<organism evidence="3">
    <name type="scientific">Cuerna arida</name>
    <dbReference type="NCBI Taxonomy" id="1464854"/>
    <lineage>
        <taxon>Eukaryota</taxon>
        <taxon>Metazoa</taxon>
        <taxon>Ecdysozoa</taxon>
        <taxon>Arthropoda</taxon>
        <taxon>Hexapoda</taxon>
        <taxon>Insecta</taxon>
        <taxon>Pterygota</taxon>
        <taxon>Neoptera</taxon>
        <taxon>Paraneoptera</taxon>
        <taxon>Hemiptera</taxon>
        <taxon>Auchenorrhyncha</taxon>
        <taxon>Membracoidea</taxon>
        <taxon>Cicadellidae</taxon>
        <taxon>Cicadellinae</taxon>
        <taxon>Proconiini</taxon>
        <taxon>Cuerna</taxon>
    </lineage>
</organism>
<keyword evidence="2" id="KW-0472">Membrane</keyword>
<keyword evidence="2" id="KW-1133">Transmembrane helix</keyword>
<sequence>LVASLQQAKWLLVSAGSSPRWGYWCGEVVIWVCIYCTICCKRIFRRMKRINRRQLALGTKPQETGNEEETQLLELKVISHQQMSALEKDKLLPGSPEGESLNETSGVDTPVEETSKPNSKIPKKKPTSLKSRYAPETNSSSDKEKMDIKSEPSTSVTDQQGLIPNSSSGKEKVEIKCKPSTSMTDEQGLIKDDGQKIVQQLLGKFENHNLQGDRK</sequence>
<feature type="non-terminal residue" evidence="3">
    <location>
        <position position="1"/>
    </location>
</feature>
<evidence type="ECO:0000256" key="1">
    <source>
        <dbReference type="SAM" id="MobiDB-lite"/>
    </source>
</evidence>
<feature type="region of interest" description="Disordered" evidence="1">
    <location>
        <begin position="90"/>
        <end position="191"/>
    </location>
</feature>
<feature type="transmembrane region" description="Helical" evidence="2">
    <location>
        <begin position="21"/>
        <end position="44"/>
    </location>
</feature>
<dbReference type="EMBL" id="GECZ01031271">
    <property type="protein sequence ID" value="JAS38498.1"/>
    <property type="molecule type" value="Transcribed_RNA"/>
</dbReference>
<protein>
    <submittedName>
        <fullName evidence="3">Uncharacterized protein</fullName>
    </submittedName>
</protein>
<evidence type="ECO:0000313" key="3">
    <source>
        <dbReference type="EMBL" id="JAS38498.1"/>
    </source>
</evidence>
<feature type="compositionally biased region" description="Basic and acidic residues" evidence="1">
    <location>
        <begin position="141"/>
        <end position="150"/>
    </location>
</feature>
<dbReference type="AlphaFoldDB" id="A0A1B6EKM6"/>
<gene>
    <name evidence="3" type="ORF">g.5349</name>
</gene>